<dbReference type="PANTHER" id="PTHR12919:SF20">
    <property type="entry name" value="SMALL RIBOSOMAL SUBUNIT PROTEIN BS16M"/>
    <property type="match status" value="1"/>
</dbReference>
<dbReference type="NCBIfam" id="TIGR00002">
    <property type="entry name" value="S16"/>
    <property type="match status" value="1"/>
</dbReference>
<dbReference type="KEGG" id="txa:HQN79_09150"/>
<dbReference type="GO" id="GO:0005737">
    <property type="term" value="C:cytoplasm"/>
    <property type="evidence" value="ECO:0007669"/>
    <property type="project" value="UniProtKB-ARBA"/>
</dbReference>
<gene>
    <name evidence="3 4" type="primary">rpsP</name>
    <name evidence="4" type="ORF">HQN79_09150</name>
</gene>
<dbReference type="InterPro" id="IPR023803">
    <property type="entry name" value="Ribosomal_bS16_dom_sf"/>
</dbReference>
<dbReference type="GO" id="GO:0015935">
    <property type="term" value="C:small ribosomal subunit"/>
    <property type="evidence" value="ECO:0007669"/>
    <property type="project" value="TreeGrafter"/>
</dbReference>
<dbReference type="InterPro" id="IPR000307">
    <property type="entry name" value="Ribosomal_bS16"/>
</dbReference>
<dbReference type="EMBL" id="CP054020">
    <property type="protein sequence ID" value="QKI89723.1"/>
    <property type="molecule type" value="Genomic_DNA"/>
</dbReference>
<keyword evidence="2 3" id="KW-0687">Ribonucleoprotein</keyword>
<dbReference type="SUPFAM" id="SSF54565">
    <property type="entry name" value="Ribosomal protein S16"/>
    <property type="match status" value="1"/>
</dbReference>
<evidence type="ECO:0000256" key="3">
    <source>
        <dbReference type="HAMAP-Rule" id="MF_00385"/>
    </source>
</evidence>
<name>A0A7D4SSR1_9GAMM</name>
<dbReference type="GO" id="GO:0003735">
    <property type="term" value="F:structural constituent of ribosome"/>
    <property type="evidence" value="ECO:0007669"/>
    <property type="project" value="InterPro"/>
</dbReference>
<protein>
    <recommendedName>
        <fullName evidence="3">Small ribosomal subunit protein bS16</fullName>
    </recommendedName>
</protein>
<keyword evidence="5" id="KW-1185">Reference proteome</keyword>
<dbReference type="GO" id="GO:0006412">
    <property type="term" value="P:translation"/>
    <property type="evidence" value="ECO:0007669"/>
    <property type="project" value="UniProtKB-UniRule"/>
</dbReference>
<dbReference type="HAMAP" id="MF_00385">
    <property type="entry name" value="Ribosomal_bS16"/>
    <property type="match status" value="1"/>
</dbReference>
<organism evidence="4 5">
    <name type="scientific">Thiomicrorhabdus xiamenensis</name>
    <dbReference type="NCBI Taxonomy" id="2739063"/>
    <lineage>
        <taxon>Bacteria</taxon>
        <taxon>Pseudomonadati</taxon>
        <taxon>Pseudomonadota</taxon>
        <taxon>Gammaproteobacteria</taxon>
        <taxon>Thiotrichales</taxon>
        <taxon>Piscirickettsiaceae</taxon>
        <taxon>Thiomicrorhabdus</taxon>
    </lineage>
</organism>
<comment type="similarity">
    <text evidence="3">Belongs to the bacterial ribosomal protein bS16 family.</text>
</comment>
<dbReference type="Proteomes" id="UP000504724">
    <property type="component" value="Chromosome"/>
</dbReference>
<dbReference type="RefSeq" id="WP_173285799.1">
    <property type="nucleotide sequence ID" value="NZ_CP054020.1"/>
</dbReference>
<reference evidence="4 5" key="1">
    <citation type="submission" date="2020-05" db="EMBL/GenBank/DDBJ databases">
        <title>Thiomicrorhabdus sediminis sp.nov. and Thiomicrorhabdus xiamenensis sp.nov., novel sulfur-oxidizing bacteria isolated from coastal sediment.</title>
        <authorList>
            <person name="Liu X."/>
        </authorList>
    </citation>
    <scope>NUCLEOTIDE SEQUENCE [LARGE SCALE GENOMIC DNA]</scope>
    <source>
        <strain evidence="4 5">G2</strain>
    </source>
</reference>
<keyword evidence="1 3" id="KW-0689">Ribosomal protein</keyword>
<evidence type="ECO:0000313" key="4">
    <source>
        <dbReference type="EMBL" id="QKI89723.1"/>
    </source>
</evidence>
<accession>A0A7D4SSR1</accession>
<evidence type="ECO:0000256" key="1">
    <source>
        <dbReference type="ARBA" id="ARBA00022980"/>
    </source>
</evidence>
<dbReference type="AlphaFoldDB" id="A0A7D4SSR1"/>
<dbReference type="Pfam" id="PF00886">
    <property type="entry name" value="Ribosomal_S16"/>
    <property type="match status" value="1"/>
</dbReference>
<evidence type="ECO:0000256" key="2">
    <source>
        <dbReference type="ARBA" id="ARBA00023274"/>
    </source>
</evidence>
<proteinExistence type="inferred from homology"/>
<dbReference type="PANTHER" id="PTHR12919">
    <property type="entry name" value="30S RIBOSOMAL PROTEIN S16"/>
    <property type="match status" value="1"/>
</dbReference>
<dbReference type="Gene3D" id="3.30.1320.10">
    <property type="match status" value="1"/>
</dbReference>
<sequence>MVVIRLARGGSKKRPFYKLVVADQRFSATGRFIEQVGFYNPIARGQEEKLRVDQARVDHWVAEGAQMSDRVKSILKNA</sequence>
<evidence type="ECO:0000313" key="5">
    <source>
        <dbReference type="Proteomes" id="UP000504724"/>
    </source>
</evidence>